<proteinExistence type="predicted"/>
<evidence type="ECO:0000313" key="1">
    <source>
        <dbReference type="EMBL" id="XDI06375.1"/>
    </source>
</evidence>
<name>A0AB39BIY8_9MICO</name>
<dbReference type="EMBL" id="CP162511">
    <property type="protein sequence ID" value="XDI06375.1"/>
    <property type="molecule type" value="Genomic_DNA"/>
</dbReference>
<dbReference type="RefSeq" id="WP_368498757.1">
    <property type="nucleotide sequence ID" value="NZ_CP162511.1"/>
</dbReference>
<protein>
    <submittedName>
        <fullName evidence="1">Uncharacterized protein</fullName>
    </submittedName>
</protein>
<sequence length="190" mass="19175">MTGELDRRTVLQGAAWSVPVVALAVGTPLAAASGTTITVDFAAAFIALRSSDIVAGVIRITNTSGAAISGETLSIVLTATQTDEGAEVTPSESYAVSLPTEAQVAESNGELGDVVNDDFAFSFTDVDQSGLTLSGPLTVAAGATVVIALYFQWAADNPRRAVFLIAGSFTIGGATNPLGSGLEVTVDPPA</sequence>
<accession>A0AB39BIY8</accession>
<dbReference type="PROSITE" id="PS51318">
    <property type="entry name" value="TAT"/>
    <property type="match status" value="1"/>
</dbReference>
<reference evidence="1" key="1">
    <citation type="submission" date="2024-05" db="EMBL/GenBank/DDBJ databases">
        <title>Herbiconiux sp. A18JL235.</title>
        <authorList>
            <person name="Zhang G."/>
        </authorList>
    </citation>
    <scope>NUCLEOTIDE SEQUENCE</scope>
    <source>
        <strain evidence="1">A18JL235</strain>
    </source>
</reference>
<organism evidence="1">
    <name type="scientific">Herbiconiux sp. A18JL235</name>
    <dbReference type="NCBI Taxonomy" id="3152363"/>
    <lineage>
        <taxon>Bacteria</taxon>
        <taxon>Bacillati</taxon>
        <taxon>Actinomycetota</taxon>
        <taxon>Actinomycetes</taxon>
        <taxon>Micrococcales</taxon>
        <taxon>Microbacteriaceae</taxon>
        <taxon>Herbiconiux</taxon>
    </lineage>
</organism>
<gene>
    <name evidence="1" type="ORF">ABFY20_04560</name>
</gene>
<dbReference type="AlphaFoldDB" id="A0AB39BIY8"/>
<dbReference type="InterPro" id="IPR006311">
    <property type="entry name" value="TAT_signal"/>
</dbReference>